<dbReference type="AlphaFoldDB" id="A0A7S0WU93"/>
<dbReference type="PANTHER" id="PTHR15898:SF13">
    <property type="entry name" value="BIFUNCTIONAL APOPTOSIS REGULATOR"/>
    <property type="match status" value="1"/>
</dbReference>
<evidence type="ECO:0000256" key="3">
    <source>
        <dbReference type="ARBA" id="ARBA00022833"/>
    </source>
</evidence>
<dbReference type="InterPro" id="IPR017907">
    <property type="entry name" value="Znf_RING_CS"/>
</dbReference>
<dbReference type="GO" id="GO:0008270">
    <property type="term" value="F:zinc ion binding"/>
    <property type="evidence" value="ECO:0007669"/>
    <property type="project" value="UniProtKB-KW"/>
</dbReference>
<accession>A0A7S0WU93</accession>
<dbReference type="InterPro" id="IPR000433">
    <property type="entry name" value="Znf_ZZ"/>
</dbReference>
<evidence type="ECO:0000259" key="6">
    <source>
        <dbReference type="PROSITE" id="PS50089"/>
    </source>
</evidence>
<keyword evidence="2 4" id="KW-0863">Zinc-finger</keyword>
<keyword evidence="1" id="KW-0479">Metal-binding</keyword>
<protein>
    <recommendedName>
        <fullName evidence="6">RING-type domain-containing protein</fullName>
    </recommendedName>
</protein>
<proteinExistence type="predicted"/>
<dbReference type="PROSITE" id="PS50089">
    <property type="entry name" value="ZF_RING_2"/>
    <property type="match status" value="1"/>
</dbReference>
<dbReference type="InterPro" id="IPR013083">
    <property type="entry name" value="Znf_RING/FYVE/PHD"/>
</dbReference>
<dbReference type="PANTHER" id="PTHR15898">
    <property type="entry name" value="BIFUNCTIONAL APOPTOSIS REGULATOR"/>
    <property type="match status" value="1"/>
</dbReference>
<dbReference type="FunFam" id="3.30.40.10:FF:000489">
    <property type="entry name" value="E3 ubiquitin-protein ligase PRT1"/>
    <property type="match status" value="1"/>
</dbReference>
<feature type="domain" description="RING-type" evidence="6">
    <location>
        <begin position="30"/>
        <end position="70"/>
    </location>
</feature>
<evidence type="ECO:0000256" key="1">
    <source>
        <dbReference type="ARBA" id="ARBA00022723"/>
    </source>
</evidence>
<dbReference type="Pfam" id="PF00569">
    <property type="entry name" value="ZZ"/>
    <property type="match status" value="1"/>
</dbReference>
<dbReference type="InterPro" id="IPR043145">
    <property type="entry name" value="Znf_ZZ_sf"/>
</dbReference>
<evidence type="ECO:0000313" key="7">
    <source>
        <dbReference type="EMBL" id="CAD8684253.1"/>
    </source>
</evidence>
<evidence type="ECO:0000256" key="5">
    <source>
        <dbReference type="SAM" id="MobiDB-lite"/>
    </source>
</evidence>
<dbReference type="SUPFAM" id="SSF57850">
    <property type="entry name" value="RING/U-box"/>
    <property type="match status" value="2"/>
</dbReference>
<dbReference type="EMBL" id="HBFB01020819">
    <property type="protein sequence ID" value="CAD8684253.1"/>
    <property type="molecule type" value="Transcribed_RNA"/>
</dbReference>
<reference evidence="7" key="1">
    <citation type="submission" date="2021-01" db="EMBL/GenBank/DDBJ databases">
        <authorList>
            <person name="Corre E."/>
            <person name="Pelletier E."/>
            <person name="Niang G."/>
            <person name="Scheremetjew M."/>
            <person name="Finn R."/>
            <person name="Kale V."/>
            <person name="Holt S."/>
            <person name="Cochrane G."/>
            <person name="Meng A."/>
            <person name="Brown T."/>
            <person name="Cohen L."/>
        </authorList>
    </citation>
    <scope>NUCLEOTIDE SEQUENCE</scope>
    <source>
        <strain evidence="7">SAG 11-49</strain>
    </source>
</reference>
<dbReference type="GO" id="GO:0061630">
    <property type="term" value="F:ubiquitin protein ligase activity"/>
    <property type="evidence" value="ECO:0007669"/>
    <property type="project" value="TreeGrafter"/>
</dbReference>
<dbReference type="Gene3D" id="3.30.40.10">
    <property type="entry name" value="Zinc/RING finger domain, C3HC4 (zinc finger)"/>
    <property type="match status" value="1"/>
</dbReference>
<name>A0A7S0WU93_9CHLO</name>
<evidence type="ECO:0000256" key="2">
    <source>
        <dbReference type="ARBA" id="ARBA00022771"/>
    </source>
</evidence>
<sequence>MFSTKVHGEGHGSTSAHGTCHALQQDIWRCPICLDLLYLPVVNSCGHAICFWCCHEAMNPYKPSACPLCRAPYAHLPKVCIALHTFLARAFPDEYNTRQREADERSVESGISSPQVHVGGVPAGGVPLSSDEARCASTAHLKAPHMALAPVVLRCGHMVCNGCLLAEQVVSLTTNPNSSHPIVVCPACGDKGVAGPRSSPCVMLGELLEALHPQGQADSRSLHAEHPVDTSGLSEGQAPGVDTTNAAAVGGLGRGQVPRSVLPHLDEALRSDTLEPADKWALVRREVATHADNMFAWYFVGCDQCGAYPIVGRRYQCLDCPESIGYDECGACHDAATTSGATNHVGRFNQAHTSAHRMRRVVPDLDVTTIAAVVDNDVGKMQGCLNCLAVLHPELDAEQIVASVARQLMAAFTRE</sequence>
<dbReference type="GO" id="GO:0043161">
    <property type="term" value="P:proteasome-mediated ubiquitin-dependent protein catabolic process"/>
    <property type="evidence" value="ECO:0007669"/>
    <property type="project" value="TreeGrafter"/>
</dbReference>
<dbReference type="Gene3D" id="3.30.60.90">
    <property type="match status" value="1"/>
</dbReference>
<dbReference type="PROSITE" id="PS00518">
    <property type="entry name" value="ZF_RING_1"/>
    <property type="match status" value="1"/>
</dbReference>
<gene>
    <name evidence="7" type="ORF">CLEI1391_LOCUS11671</name>
</gene>
<organism evidence="7">
    <name type="scientific">Chlamydomonas leiostraca</name>
    <dbReference type="NCBI Taxonomy" id="1034604"/>
    <lineage>
        <taxon>Eukaryota</taxon>
        <taxon>Viridiplantae</taxon>
        <taxon>Chlorophyta</taxon>
        <taxon>core chlorophytes</taxon>
        <taxon>Chlorophyceae</taxon>
        <taxon>CS clade</taxon>
        <taxon>Chlamydomonadales</taxon>
        <taxon>Chlamydomonadaceae</taxon>
        <taxon>Chlamydomonas</taxon>
    </lineage>
</organism>
<keyword evidence="3" id="KW-0862">Zinc</keyword>
<feature type="region of interest" description="Disordered" evidence="5">
    <location>
        <begin position="215"/>
        <end position="244"/>
    </location>
</feature>
<dbReference type="InterPro" id="IPR001841">
    <property type="entry name" value="Znf_RING"/>
</dbReference>
<evidence type="ECO:0000256" key="4">
    <source>
        <dbReference type="PROSITE-ProRule" id="PRU00175"/>
    </source>
</evidence>
<dbReference type="SMART" id="SM00184">
    <property type="entry name" value="RING"/>
    <property type="match status" value="2"/>
</dbReference>